<evidence type="ECO:0000256" key="5">
    <source>
        <dbReference type="ARBA" id="ARBA00021714"/>
    </source>
</evidence>
<reference evidence="16 17" key="1">
    <citation type="submission" date="2018-01" db="EMBL/GenBank/DDBJ databases">
        <title>Whole genome sequencing of Histamine producing bacteria.</title>
        <authorList>
            <person name="Butler K."/>
        </authorList>
    </citation>
    <scope>NUCLEOTIDE SEQUENCE [LARGE SCALE GENOMIC DNA]</scope>
    <source>
        <strain evidence="16 17">FS-7.2</strain>
    </source>
</reference>
<keyword evidence="11 15" id="KW-1133">Transmembrane helix</keyword>
<comment type="similarity">
    <text evidence="4">Belongs to the FliP/MopC/SpaP family.</text>
</comment>
<comment type="caution">
    <text evidence="16">The sequence shown here is derived from an EMBL/GenBank/DDBJ whole genome shotgun (WGS) entry which is preliminary data.</text>
</comment>
<dbReference type="GO" id="GO:0005886">
    <property type="term" value="C:plasma membrane"/>
    <property type="evidence" value="ECO:0007669"/>
    <property type="project" value="UniProtKB-SubCell"/>
</dbReference>
<keyword evidence="16" id="KW-0282">Flagellum</keyword>
<keyword evidence="7" id="KW-1003">Cell membrane</keyword>
<keyword evidence="13" id="KW-0975">Bacterial flagellum</keyword>
<evidence type="ECO:0000256" key="9">
    <source>
        <dbReference type="ARBA" id="ARBA00022795"/>
    </source>
</evidence>
<evidence type="ECO:0000256" key="10">
    <source>
        <dbReference type="ARBA" id="ARBA00022927"/>
    </source>
</evidence>
<evidence type="ECO:0000256" key="1">
    <source>
        <dbReference type="ARBA" id="ARBA00003663"/>
    </source>
</evidence>
<dbReference type="GO" id="GO:0009306">
    <property type="term" value="P:protein secretion"/>
    <property type="evidence" value="ECO:0007669"/>
    <property type="project" value="InterPro"/>
</dbReference>
<dbReference type="PRINTS" id="PR00951">
    <property type="entry name" value="FLGBIOSNFLIP"/>
</dbReference>
<keyword evidence="10" id="KW-0653">Protein transport</keyword>
<feature type="transmembrane region" description="Helical" evidence="15">
    <location>
        <begin position="143"/>
        <end position="165"/>
    </location>
</feature>
<evidence type="ECO:0000256" key="6">
    <source>
        <dbReference type="ARBA" id="ARBA00022448"/>
    </source>
</evidence>
<keyword evidence="14" id="KW-1006">Bacterial flagellum protein export</keyword>
<evidence type="ECO:0000256" key="11">
    <source>
        <dbReference type="ARBA" id="ARBA00022989"/>
    </source>
</evidence>
<evidence type="ECO:0000313" key="16">
    <source>
        <dbReference type="EMBL" id="PSV01126.1"/>
    </source>
</evidence>
<accession>A0A2T3KMV1</accession>
<keyword evidence="16" id="KW-0966">Cell projection</keyword>
<feature type="transmembrane region" description="Helical" evidence="15">
    <location>
        <begin position="177"/>
        <end position="194"/>
    </location>
</feature>
<dbReference type="InterPro" id="IPR005837">
    <property type="entry name" value="FliP"/>
</dbReference>
<evidence type="ECO:0000256" key="14">
    <source>
        <dbReference type="ARBA" id="ARBA00023225"/>
    </source>
</evidence>
<evidence type="ECO:0000256" key="2">
    <source>
        <dbReference type="ARBA" id="ARBA00004117"/>
    </source>
</evidence>
<dbReference type="GO" id="GO:0009425">
    <property type="term" value="C:bacterial-type flagellum basal body"/>
    <property type="evidence" value="ECO:0007669"/>
    <property type="project" value="UniProtKB-SubCell"/>
</dbReference>
<evidence type="ECO:0000256" key="3">
    <source>
        <dbReference type="ARBA" id="ARBA00004651"/>
    </source>
</evidence>
<keyword evidence="16" id="KW-0969">Cilium</keyword>
<sequence>MNMLLLMSVWGLVVPVILCMTPFLRLTIVFSVMRSAMGLNSVPSSKVLAAMALIVSMFIMNPVLTKVYDNAYLPYSNSEIGAPQALDAAMKPMRTFMLNQTRPEYLKAFLEMSGEAYTTKEKVSYPVLIVSYMVSELQTGLTIGFFLYVPFVVVDLIVSSILMALGMMMVSPMIISTPIKIILFVLCHGWLYVIDGVSKSFFLGGI</sequence>
<evidence type="ECO:0000256" key="7">
    <source>
        <dbReference type="ARBA" id="ARBA00022475"/>
    </source>
</evidence>
<feature type="transmembrane region" description="Helical" evidence="15">
    <location>
        <begin position="12"/>
        <end position="33"/>
    </location>
</feature>
<comment type="function">
    <text evidence="1">Plays a role in the flagellum-specific transport system.</text>
</comment>
<dbReference type="InterPro" id="IPR005838">
    <property type="entry name" value="T3SS_IM_P"/>
</dbReference>
<gene>
    <name evidence="16" type="ORF">C9J27_03645</name>
</gene>
<evidence type="ECO:0000256" key="15">
    <source>
        <dbReference type="SAM" id="Phobius"/>
    </source>
</evidence>
<evidence type="ECO:0000313" key="17">
    <source>
        <dbReference type="Proteomes" id="UP000241426"/>
    </source>
</evidence>
<dbReference type="PANTHER" id="PTHR30587:SF0">
    <property type="entry name" value="FLAGELLAR BIOSYNTHETIC PROTEIN FLIP"/>
    <property type="match status" value="1"/>
</dbReference>
<keyword evidence="9" id="KW-1005">Bacterial flagellum biogenesis</keyword>
<dbReference type="GO" id="GO:0044781">
    <property type="term" value="P:bacterial-type flagellum organization"/>
    <property type="evidence" value="ECO:0007669"/>
    <property type="project" value="UniProtKB-KW"/>
</dbReference>
<keyword evidence="8 15" id="KW-0812">Transmembrane</keyword>
<evidence type="ECO:0000256" key="4">
    <source>
        <dbReference type="ARBA" id="ARBA00006257"/>
    </source>
</evidence>
<dbReference type="AlphaFoldDB" id="A0A2T3KMV1"/>
<dbReference type="EMBL" id="PYNF01000002">
    <property type="protein sequence ID" value="PSV01126.1"/>
    <property type="molecule type" value="Genomic_DNA"/>
</dbReference>
<keyword evidence="6" id="KW-0813">Transport</keyword>
<evidence type="ECO:0000256" key="8">
    <source>
        <dbReference type="ARBA" id="ARBA00022692"/>
    </source>
</evidence>
<name>A0A2T3KMV1_9GAMM</name>
<dbReference type="PRINTS" id="PR01302">
    <property type="entry name" value="TYPE3IMPPROT"/>
</dbReference>
<dbReference type="Proteomes" id="UP000241426">
    <property type="component" value="Unassembled WGS sequence"/>
</dbReference>
<organism evidence="16 17">
    <name type="scientific">Photobacterium kishitanii</name>
    <dbReference type="NCBI Taxonomy" id="318456"/>
    <lineage>
        <taxon>Bacteria</taxon>
        <taxon>Pseudomonadati</taxon>
        <taxon>Pseudomonadota</taxon>
        <taxon>Gammaproteobacteria</taxon>
        <taxon>Vibrionales</taxon>
        <taxon>Vibrionaceae</taxon>
        <taxon>Photobacterium</taxon>
    </lineage>
</organism>
<comment type="subcellular location">
    <subcellularLocation>
        <location evidence="2">Bacterial flagellum basal body</location>
    </subcellularLocation>
    <subcellularLocation>
        <location evidence="3">Cell membrane</location>
        <topology evidence="3">Multi-pass membrane protein</topology>
    </subcellularLocation>
</comment>
<protein>
    <recommendedName>
        <fullName evidence="5">Flagellar biosynthetic protein FliP</fullName>
    </recommendedName>
</protein>
<keyword evidence="12 15" id="KW-0472">Membrane</keyword>
<dbReference type="PANTHER" id="PTHR30587">
    <property type="entry name" value="FLAGELLAR BIOSYNTHETIC PROTEIN FLIP"/>
    <property type="match status" value="1"/>
</dbReference>
<dbReference type="Pfam" id="PF00813">
    <property type="entry name" value="FliP"/>
    <property type="match status" value="1"/>
</dbReference>
<evidence type="ECO:0000256" key="13">
    <source>
        <dbReference type="ARBA" id="ARBA00023143"/>
    </source>
</evidence>
<feature type="transmembrane region" description="Helical" evidence="15">
    <location>
        <begin position="45"/>
        <end position="64"/>
    </location>
</feature>
<evidence type="ECO:0000256" key="12">
    <source>
        <dbReference type="ARBA" id="ARBA00023136"/>
    </source>
</evidence>
<proteinExistence type="inferred from homology"/>